<gene>
    <name evidence="4" type="ORF">C0V82_01320</name>
</gene>
<dbReference type="Pfam" id="PF00496">
    <property type="entry name" value="SBP_bac_5"/>
    <property type="match status" value="1"/>
</dbReference>
<dbReference type="Gene3D" id="3.90.76.10">
    <property type="entry name" value="Dipeptide-binding Protein, Domain 1"/>
    <property type="match status" value="1"/>
</dbReference>
<dbReference type="GO" id="GO:0015833">
    <property type="term" value="P:peptide transport"/>
    <property type="evidence" value="ECO:0007669"/>
    <property type="project" value="TreeGrafter"/>
</dbReference>
<accession>A0A2K9N7B6</accession>
<protein>
    <submittedName>
        <fullName evidence="4">Peptide ABC transporter substrate-binding protein</fullName>
    </submittedName>
</protein>
<dbReference type="GO" id="GO:0043190">
    <property type="term" value="C:ATP-binding cassette (ABC) transporter complex"/>
    <property type="evidence" value="ECO:0007669"/>
    <property type="project" value="InterPro"/>
</dbReference>
<evidence type="ECO:0000313" key="5">
    <source>
        <dbReference type="Proteomes" id="UP000234752"/>
    </source>
</evidence>
<keyword evidence="3" id="KW-0732">Signal</keyword>
<proteinExistence type="inferred from homology"/>
<reference evidence="4 5" key="1">
    <citation type="submission" date="2017-12" db="EMBL/GenBank/DDBJ databases">
        <title>Genomes of bacteria within cyanobacterial aggregates.</title>
        <authorList>
            <person name="Cai H."/>
        </authorList>
    </citation>
    <scope>NUCLEOTIDE SEQUENCE [LARGE SCALE GENOMIC DNA]</scope>
    <source>
        <strain evidence="4 5">TH16</strain>
    </source>
</reference>
<evidence type="ECO:0000256" key="1">
    <source>
        <dbReference type="ARBA" id="ARBA00004418"/>
    </source>
</evidence>
<dbReference type="GO" id="GO:0030288">
    <property type="term" value="C:outer membrane-bounded periplasmic space"/>
    <property type="evidence" value="ECO:0007669"/>
    <property type="project" value="UniProtKB-ARBA"/>
</dbReference>
<dbReference type="PIRSF" id="PIRSF002741">
    <property type="entry name" value="MppA"/>
    <property type="match status" value="1"/>
</dbReference>
<evidence type="ECO:0000256" key="2">
    <source>
        <dbReference type="ARBA" id="ARBA00005695"/>
    </source>
</evidence>
<dbReference type="OrthoDB" id="9803988at2"/>
<evidence type="ECO:0000313" key="4">
    <source>
        <dbReference type="EMBL" id="AUN29038.1"/>
    </source>
</evidence>
<dbReference type="RefSeq" id="WP_102110788.1">
    <property type="nucleotide sequence ID" value="NZ_BMGN01000004.1"/>
</dbReference>
<dbReference type="InterPro" id="IPR039424">
    <property type="entry name" value="SBP_5"/>
</dbReference>
<dbReference type="GO" id="GO:1904680">
    <property type="term" value="F:peptide transmembrane transporter activity"/>
    <property type="evidence" value="ECO:0007669"/>
    <property type="project" value="TreeGrafter"/>
</dbReference>
<dbReference type="PANTHER" id="PTHR30290">
    <property type="entry name" value="PERIPLASMIC BINDING COMPONENT OF ABC TRANSPORTER"/>
    <property type="match status" value="1"/>
</dbReference>
<organism evidence="4 5">
    <name type="scientific">Niveispirillum cyanobacteriorum</name>
    <dbReference type="NCBI Taxonomy" id="1612173"/>
    <lineage>
        <taxon>Bacteria</taxon>
        <taxon>Pseudomonadati</taxon>
        <taxon>Pseudomonadota</taxon>
        <taxon>Alphaproteobacteria</taxon>
        <taxon>Rhodospirillales</taxon>
        <taxon>Azospirillaceae</taxon>
        <taxon>Niveispirillum</taxon>
    </lineage>
</organism>
<dbReference type="Proteomes" id="UP000234752">
    <property type="component" value="Chromosome eg_1"/>
</dbReference>
<sequence length="519" mass="56400">MLRGWTRGAWALAALAGMTPAAAASGTLTVALNADIRSTEPGVNRDTNSDMVLAQVVEGLVATRADLSVAPMLADRVEMADEGRTYIFHLRDGVRFHDGRVLRAGDVRWSWDHWMDPARNWTCRSFYDGTGRGVKVLSVDTPDDLTVRFTLDRPSAVFLAQMASTQCPLAILSPSSVGADGHWIAPIGTGPFRLGEWRRGQYVMLDRFDGYSARSDESSGLAGAKQALVEQVKFLIVPDVTTSQTALLSGGVDIIPALPAAAGQDLKRFSGVRVYEQELLSWTVLLLQSDDPVLSDVRIRRAVAHAIDRDGIAMVATNGLVKPNPSAVPRVAPQHGSVHDEWPAYDPAKARALLKEAGYAGQRIVVQTNRRFPNMFDNAVLIHAYLRDAGFNADLAVLDWASQLSNYQKGRYQLSSFSYSARFDPALTYDALIGDRASRATAQWHSTQAAALLDQANRSADEADRQSAFDALHQQMVADVPIMGLYNGVAVAATRATVTGFHNWAANLPVLWGVAKEGE</sequence>
<comment type="subcellular location">
    <subcellularLocation>
        <location evidence="1">Periplasm</location>
    </subcellularLocation>
</comment>
<dbReference type="Gene3D" id="3.40.190.10">
    <property type="entry name" value="Periplasmic binding protein-like II"/>
    <property type="match status" value="1"/>
</dbReference>
<dbReference type="EMBL" id="CP025611">
    <property type="protein sequence ID" value="AUN29038.1"/>
    <property type="molecule type" value="Genomic_DNA"/>
</dbReference>
<evidence type="ECO:0000256" key="3">
    <source>
        <dbReference type="ARBA" id="ARBA00022729"/>
    </source>
</evidence>
<dbReference type="KEGG" id="ncb:C0V82_01320"/>
<dbReference type="InterPro" id="IPR030678">
    <property type="entry name" value="Peptide/Ni-bd"/>
</dbReference>
<dbReference type="AlphaFoldDB" id="A0A2K9N7B6"/>
<dbReference type="Gene3D" id="3.10.105.10">
    <property type="entry name" value="Dipeptide-binding Protein, Domain 3"/>
    <property type="match status" value="1"/>
</dbReference>
<dbReference type="PANTHER" id="PTHR30290:SF38">
    <property type="entry name" value="D,D-DIPEPTIDE-BINDING PERIPLASMIC PROTEIN DDPA-RELATED"/>
    <property type="match status" value="1"/>
</dbReference>
<dbReference type="SUPFAM" id="SSF53850">
    <property type="entry name" value="Periplasmic binding protein-like II"/>
    <property type="match status" value="1"/>
</dbReference>
<dbReference type="InterPro" id="IPR000914">
    <property type="entry name" value="SBP_5_dom"/>
</dbReference>
<name>A0A2K9N7B6_9PROT</name>
<comment type="similarity">
    <text evidence="2">Belongs to the bacterial solute-binding protein 5 family.</text>
</comment>
<keyword evidence="5" id="KW-1185">Reference proteome</keyword>